<name>A0A4C1TTZ0_EUMVA</name>
<keyword evidence="1" id="KW-0732">Signal</keyword>
<feature type="signal peptide" evidence="1">
    <location>
        <begin position="1"/>
        <end position="16"/>
    </location>
</feature>
<accession>A0A4C1TTZ0</accession>
<evidence type="ECO:0000256" key="1">
    <source>
        <dbReference type="SAM" id="SignalP"/>
    </source>
</evidence>
<gene>
    <name evidence="2" type="ORF">EVAR_8834_1</name>
</gene>
<keyword evidence="3" id="KW-1185">Reference proteome</keyword>
<dbReference type="OrthoDB" id="7488868at2759"/>
<evidence type="ECO:0000313" key="3">
    <source>
        <dbReference type="Proteomes" id="UP000299102"/>
    </source>
</evidence>
<dbReference type="AlphaFoldDB" id="A0A4C1TTZ0"/>
<proteinExistence type="predicted"/>
<reference evidence="2 3" key="1">
    <citation type="journal article" date="2019" name="Commun. Biol.">
        <title>The bagworm genome reveals a unique fibroin gene that provides high tensile strength.</title>
        <authorList>
            <person name="Kono N."/>
            <person name="Nakamura H."/>
            <person name="Ohtoshi R."/>
            <person name="Tomita M."/>
            <person name="Numata K."/>
            <person name="Arakawa K."/>
        </authorList>
    </citation>
    <scope>NUCLEOTIDE SEQUENCE [LARGE SCALE GENOMIC DNA]</scope>
</reference>
<comment type="caution">
    <text evidence="2">The sequence shown here is derived from an EMBL/GenBank/DDBJ whole genome shotgun (WGS) entry which is preliminary data.</text>
</comment>
<feature type="chain" id="PRO_5020039804" evidence="1">
    <location>
        <begin position="17"/>
        <end position="195"/>
    </location>
</feature>
<dbReference type="EMBL" id="BGZK01000087">
    <property type="protein sequence ID" value="GBP17485.1"/>
    <property type="molecule type" value="Genomic_DNA"/>
</dbReference>
<protein>
    <submittedName>
        <fullName evidence="2">Uncharacterized protein</fullName>
    </submittedName>
</protein>
<sequence>MMKFLFAFALVAVVSAETFLKPTQPTQEMLEIQEIIAAIQSPSTHPVTAAALEAHLLDLLGISNPNPEPIAVGPAIVDTFEPISVGPAIVDFDHVEPVDVAPVVTAPASTSPLVQIILNINQASSAAATPVAVSPVVPSPAFPDVVQVVDHAPIDQVQVVESAPEPVQVVESAPEPVQVVDIMPVVPVVMPETLN</sequence>
<organism evidence="2 3">
    <name type="scientific">Eumeta variegata</name>
    <name type="common">Bagworm moth</name>
    <name type="synonym">Eumeta japonica</name>
    <dbReference type="NCBI Taxonomy" id="151549"/>
    <lineage>
        <taxon>Eukaryota</taxon>
        <taxon>Metazoa</taxon>
        <taxon>Ecdysozoa</taxon>
        <taxon>Arthropoda</taxon>
        <taxon>Hexapoda</taxon>
        <taxon>Insecta</taxon>
        <taxon>Pterygota</taxon>
        <taxon>Neoptera</taxon>
        <taxon>Endopterygota</taxon>
        <taxon>Lepidoptera</taxon>
        <taxon>Glossata</taxon>
        <taxon>Ditrysia</taxon>
        <taxon>Tineoidea</taxon>
        <taxon>Psychidae</taxon>
        <taxon>Oiketicinae</taxon>
        <taxon>Eumeta</taxon>
    </lineage>
</organism>
<evidence type="ECO:0000313" key="2">
    <source>
        <dbReference type="EMBL" id="GBP17485.1"/>
    </source>
</evidence>
<dbReference type="Proteomes" id="UP000299102">
    <property type="component" value="Unassembled WGS sequence"/>
</dbReference>